<protein>
    <recommendedName>
        <fullName evidence="1">HEPN domain-containing protein</fullName>
    </recommendedName>
</protein>
<accession>A0A364NMD9</accession>
<evidence type="ECO:0000313" key="2">
    <source>
        <dbReference type="EMBL" id="RAU18232.1"/>
    </source>
</evidence>
<reference evidence="2 3" key="1">
    <citation type="submission" date="2018-06" db="EMBL/GenBank/DDBJ databases">
        <title>Nitrincola tibetense sp. nov., isolated from Lake XuguoCo on Tibetan Plateau.</title>
        <authorList>
            <person name="Xing P."/>
        </authorList>
    </citation>
    <scope>NUCLEOTIDE SEQUENCE [LARGE SCALE GENOMIC DNA]</scope>
    <source>
        <strain evidence="3">xg18</strain>
    </source>
</reference>
<name>A0A364NMD9_9GAMM</name>
<dbReference type="AlphaFoldDB" id="A0A364NMD9"/>
<organism evidence="2 3">
    <name type="scientific">Nitrincola tibetensis</name>
    <dbReference type="NCBI Taxonomy" id="2219697"/>
    <lineage>
        <taxon>Bacteria</taxon>
        <taxon>Pseudomonadati</taxon>
        <taxon>Pseudomonadota</taxon>
        <taxon>Gammaproteobacteria</taxon>
        <taxon>Oceanospirillales</taxon>
        <taxon>Oceanospirillaceae</taxon>
        <taxon>Nitrincola</taxon>
    </lineage>
</organism>
<dbReference type="RefSeq" id="WP_112158874.1">
    <property type="nucleotide sequence ID" value="NZ_QKRX01000005.1"/>
</dbReference>
<dbReference type="Pfam" id="PF05168">
    <property type="entry name" value="HEPN"/>
    <property type="match status" value="1"/>
</dbReference>
<evidence type="ECO:0000313" key="3">
    <source>
        <dbReference type="Proteomes" id="UP000250744"/>
    </source>
</evidence>
<sequence length="141" mass="15976">MAITPDNLYCWAQDAHIQQCDKKALEETSYRATASRAYYAVFHTAKAVESTFLPSYTGPEATHQLLEKNLLSANRSNTCNLNDEEINQIKSLAYALRSIKALRVKADYKIELDFTKADCDLVMNQTTKFIHKAQSLLSLPR</sequence>
<feature type="domain" description="HEPN" evidence="1">
    <location>
        <begin position="22"/>
        <end position="133"/>
    </location>
</feature>
<gene>
    <name evidence="2" type="ORF">DN062_08320</name>
</gene>
<dbReference type="Gene3D" id="1.20.120.330">
    <property type="entry name" value="Nucleotidyltransferases domain 2"/>
    <property type="match status" value="1"/>
</dbReference>
<proteinExistence type="predicted"/>
<dbReference type="Proteomes" id="UP000250744">
    <property type="component" value="Unassembled WGS sequence"/>
</dbReference>
<dbReference type="InterPro" id="IPR007842">
    <property type="entry name" value="HEPN_dom"/>
</dbReference>
<comment type="caution">
    <text evidence="2">The sequence shown here is derived from an EMBL/GenBank/DDBJ whole genome shotgun (WGS) entry which is preliminary data.</text>
</comment>
<keyword evidence="3" id="KW-1185">Reference proteome</keyword>
<dbReference type="EMBL" id="QKRX01000005">
    <property type="protein sequence ID" value="RAU18232.1"/>
    <property type="molecule type" value="Genomic_DNA"/>
</dbReference>
<evidence type="ECO:0000259" key="1">
    <source>
        <dbReference type="Pfam" id="PF05168"/>
    </source>
</evidence>